<evidence type="ECO:0000256" key="1">
    <source>
        <dbReference type="ARBA" id="ARBA00008693"/>
    </source>
</evidence>
<dbReference type="EMBL" id="JABCKI010006307">
    <property type="protein sequence ID" value="KAG5634686.1"/>
    <property type="molecule type" value="Genomic_DNA"/>
</dbReference>
<dbReference type="PANTHER" id="PTHR11245:SF6">
    <property type="entry name" value="DUF19 DOMAIN-CONTAINING PROTEIN"/>
    <property type="match status" value="1"/>
</dbReference>
<protein>
    <recommendedName>
        <fullName evidence="7">Stanniocalcin</fullName>
    </recommendedName>
</protein>
<gene>
    <name evidence="5" type="ORF">H0H81_001098</name>
</gene>
<sequence length="217" mass="23175">MMPTIFQTPYGATKSIPTLFLTTILTLISIGSLSSAIPTAHAFPTSHAPSEGGLSPRVSTINTLAPSTCANPPRDSCAFYSECVEAKYNCGPQGYPLGYGGHFCEKFGANRQKLSAKGQAWMVDTMQCLQRELIPEATGTAASATCASIQKKAFLSHARCYVDSGLCKLPPTDWVSIVQIVEIPTLFKNIDSFAATLNAAKGCLEAYLFFFKGGAKI</sequence>
<evidence type="ECO:0000313" key="5">
    <source>
        <dbReference type="EMBL" id="KAG5634686.1"/>
    </source>
</evidence>
<comment type="similarity">
    <text evidence="1">Belongs to the stanniocalcin family.</text>
</comment>
<evidence type="ECO:0000256" key="2">
    <source>
        <dbReference type="ARBA" id="ARBA00011748"/>
    </source>
</evidence>
<evidence type="ECO:0000256" key="3">
    <source>
        <dbReference type="ARBA" id="ARBA00022702"/>
    </source>
</evidence>
<comment type="caution">
    <text evidence="5">The sequence shown here is derived from an EMBL/GenBank/DDBJ whole genome shotgun (WGS) entry which is preliminary data.</text>
</comment>
<dbReference type="GO" id="GO:0005179">
    <property type="term" value="F:hormone activity"/>
    <property type="evidence" value="ECO:0007669"/>
    <property type="project" value="UniProtKB-KW"/>
</dbReference>
<reference evidence="5" key="2">
    <citation type="submission" date="2021-10" db="EMBL/GenBank/DDBJ databases">
        <title>Phylogenomics reveals ancestral predisposition of the termite-cultivated fungus Termitomyces towards a domesticated lifestyle.</title>
        <authorList>
            <person name="Auxier B."/>
            <person name="Grum-Grzhimaylo A."/>
            <person name="Cardenas M.E."/>
            <person name="Lodge J.D."/>
            <person name="Laessoe T."/>
            <person name="Pedersen O."/>
            <person name="Smith M.E."/>
            <person name="Kuyper T.W."/>
            <person name="Franco-Molano E.A."/>
            <person name="Baroni T.J."/>
            <person name="Aanen D.K."/>
        </authorList>
    </citation>
    <scope>NUCLEOTIDE SEQUENCE</scope>
    <source>
        <strain evidence="5">D49</strain>
    </source>
</reference>
<dbReference type="OrthoDB" id="2251794at2759"/>
<evidence type="ECO:0000256" key="4">
    <source>
        <dbReference type="ARBA" id="ARBA00023157"/>
    </source>
</evidence>
<name>A0A9P7FPX6_9AGAR</name>
<dbReference type="InterPro" id="IPR004978">
    <property type="entry name" value="Stanniocalcin"/>
</dbReference>
<organism evidence="5 6">
    <name type="scientific">Sphagnurus paluster</name>
    <dbReference type="NCBI Taxonomy" id="117069"/>
    <lineage>
        <taxon>Eukaryota</taxon>
        <taxon>Fungi</taxon>
        <taxon>Dikarya</taxon>
        <taxon>Basidiomycota</taxon>
        <taxon>Agaricomycotina</taxon>
        <taxon>Agaricomycetes</taxon>
        <taxon>Agaricomycetidae</taxon>
        <taxon>Agaricales</taxon>
        <taxon>Tricholomatineae</taxon>
        <taxon>Lyophyllaceae</taxon>
        <taxon>Sphagnurus</taxon>
    </lineage>
</organism>
<dbReference type="GO" id="GO:0006874">
    <property type="term" value="P:intracellular calcium ion homeostasis"/>
    <property type="evidence" value="ECO:0007669"/>
    <property type="project" value="TreeGrafter"/>
</dbReference>
<accession>A0A9P7FPX6</accession>
<dbReference type="Pfam" id="PF03298">
    <property type="entry name" value="Stanniocalcin"/>
    <property type="match status" value="1"/>
</dbReference>
<keyword evidence="4" id="KW-1015">Disulfide bond</keyword>
<keyword evidence="3" id="KW-0372">Hormone</keyword>
<evidence type="ECO:0000313" key="6">
    <source>
        <dbReference type="Proteomes" id="UP000717328"/>
    </source>
</evidence>
<reference evidence="5" key="1">
    <citation type="submission" date="2021-02" db="EMBL/GenBank/DDBJ databases">
        <authorList>
            <person name="Nieuwenhuis M."/>
            <person name="Van De Peppel L.J.J."/>
        </authorList>
    </citation>
    <scope>NUCLEOTIDE SEQUENCE</scope>
    <source>
        <strain evidence="5">D49</strain>
    </source>
</reference>
<dbReference type="GO" id="GO:0005615">
    <property type="term" value="C:extracellular space"/>
    <property type="evidence" value="ECO:0007669"/>
    <property type="project" value="TreeGrafter"/>
</dbReference>
<dbReference type="AlphaFoldDB" id="A0A9P7FPX6"/>
<proteinExistence type="inferred from homology"/>
<dbReference type="PANTHER" id="PTHR11245">
    <property type="entry name" value="STANNIOCALCIN"/>
    <property type="match status" value="1"/>
</dbReference>
<evidence type="ECO:0008006" key="7">
    <source>
        <dbReference type="Google" id="ProtNLM"/>
    </source>
</evidence>
<comment type="subunit">
    <text evidence="2">Homodimer; disulfide-linked.</text>
</comment>
<dbReference type="Proteomes" id="UP000717328">
    <property type="component" value="Unassembled WGS sequence"/>
</dbReference>
<keyword evidence="6" id="KW-1185">Reference proteome</keyword>